<feature type="non-terminal residue" evidence="2">
    <location>
        <position position="56"/>
    </location>
</feature>
<name>A0A9P6AU28_9AGAM</name>
<accession>A0A9P6AU28</accession>
<evidence type="ECO:0000256" key="1">
    <source>
        <dbReference type="SAM" id="MobiDB-lite"/>
    </source>
</evidence>
<proteinExistence type="predicted"/>
<sequence>MPQVVSTSESELLSSQDEKECTQNESPRKYTLSATAPKRRTPGQYLLDTESCTSLR</sequence>
<feature type="compositionally biased region" description="Basic and acidic residues" evidence="1">
    <location>
        <begin position="16"/>
        <end position="28"/>
    </location>
</feature>
<gene>
    <name evidence="2" type="ORF">BS47DRAFT_1346097</name>
</gene>
<dbReference type="AlphaFoldDB" id="A0A9P6AU28"/>
<evidence type="ECO:0000313" key="3">
    <source>
        <dbReference type="Proteomes" id="UP000886523"/>
    </source>
</evidence>
<organism evidence="2 3">
    <name type="scientific">Hydnum rufescens UP504</name>
    <dbReference type="NCBI Taxonomy" id="1448309"/>
    <lineage>
        <taxon>Eukaryota</taxon>
        <taxon>Fungi</taxon>
        <taxon>Dikarya</taxon>
        <taxon>Basidiomycota</taxon>
        <taxon>Agaricomycotina</taxon>
        <taxon>Agaricomycetes</taxon>
        <taxon>Cantharellales</taxon>
        <taxon>Hydnaceae</taxon>
        <taxon>Hydnum</taxon>
    </lineage>
</organism>
<evidence type="ECO:0000313" key="2">
    <source>
        <dbReference type="EMBL" id="KAF9511946.1"/>
    </source>
</evidence>
<keyword evidence="3" id="KW-1185">Reference proteome</keyword>
<protein>
    <submittedName>
        <fullName evidence="2">Uncharacterized protein</fullName>
    </submittedName>
</protein>
<comment type="caution">
    <text evidence="2">The sequence shown here is derived from an EMBL/GenBank/DDBJ whole genome shotgun (WGS) entry which is preliminary data.</text>
</comment>
<dbReference type="EMBL" id="MU128993">
    <property type="protein sequence ID" value="KAF9511946.1"/>
    <property type="molecule type" value="Genomic_DNA"/>
</dbReference>
<feature type="region of interest" description="Disordered" evidence="1">
    <location>
        <begin position="1"/>
        <end position="56"/>
    </location>
</feature>
<feature type="compositionally biased region" description="Low complexity" evidence="1">
    <location>
        <begin position="1"/>
        <end position="15"/>
    </location>
</feature>
<dbReference type="Proteomes" id="UP000886523">
    <property type="component" value="Unassembled WGS sequence"/>
</dbReference>
<reference evidence="2" key="1">
    <citation type="journal article" date="2020" name="Nat. Commun.">
        <title>Large-scale genome sequencing of mycorrhizal fungi provides insights into the early evolution of symbiotic traits.</title>
        <authorList>
            <person name="Miyauchi S."/>
            <person name="Kiss E."/>
            <person name="Kuo A."/>
            <person name="Drula E."/>
            <person name="Kohler A."/>
            <person name="Sanchez-Garcia M."/>
            <person name="Morin E."/>
            <person name="Andreopoulos B."/>
            <person name="Barry K.W."/>
            <person name="Bonito G."/>
            <person name="Buee M."/>
            <person name="Carver A."/>
            <person name="Chen C."/>
            <person name="Cichocki N."/>
            <person name="Clum A."/>
            <person name="Culley D."/>
            <person name="Crous P.W."/>
            <person name="Fauchery L."/>
            <person name="Girlanda M."/>
            <person name="Hayes R.D."/>
            <person name="Keri Z."/>
            <person name="LaButti K."/>
            <person name="Lipzen A."/>
            <person name="Lombard V."/>
            <person name="Magnuson J."/>
            <person name="Maillard F."/>
            <person name="Murat C."/>
            <person name="Nolan M."/>
            <person name="Ohm R.A."/>
            <person name="Pangilinan J."/>
            <person name="Pereira M.F."/>
            <person name="Perotto S."/>
            <person name="Peter M."/>
            <person name="Pfister S."/>
            <person name="Riley R."/>
            <person name="Sitrit Y."/>
            <person name="Stielow J.B."/>
            <person name="Szollosi G."/>
            <person name="Zifcakova L."/>
            <person name="Stursova M."/>
            <person name="Spatafora J.W."/>
            <person name="Tedersoo L."/>
            <person name="Vaario L.M."/>
            <person name="Yamada A."/>
            <person name="Yan M."/>
            <person name="Wang P."/>
            <person name="Xu J."/>
            <person name="Bruns T."/>
            <person name="Baldrian P."/>
            <person name="Vilgalys R."/>
            <person name="Dunand C."/>
            <person name="Henrissat B."/>
            <person name="Grigoriev I.V."/>
            <person name="Hibbett D."/>
            <person name="Nagy L.G."/>
            <person name="Martin F.M."/>
        </authorList>
    </citation>
    <scope>NUCLEOTIDE SEQUENCE</scope>
    <source>
        <strain evidence="2">UP504</strain>
    </source>
</reference>